<dbReference type="InterPro" id="IPR001077">
    <property type="entry name" value="COMT_C"/>
</dbReference>
<dbReference type="PANTHER" id="PTHR43712">
    <property type="entry name" value="PUTATIVE (AFU_ORTHOLOGUE AFUA_4G14580)-RELATED"/>
    <property type="match status" value="1"/>
</dbReference>
<dbReference type="PANTHER" id="PTHR43712:SF4">
    <property type="entry name" value="O-METHYLTRANSFERASE DOMAIN-CONTAINING PROTEIN"/>
    <property type="match status" value="1"/>
</dbReference>
<evidence type="ECO:0000313" key="6">
    <source>
        <dbReference type="Proteomes" id="UP000799537"/>
    </source>
</evidence>
<dbReference type="Gene3D" id="1.10.10.10">
    <property type="entry name" value="Winged helix-like DNA-binding domain superfamily/Winged helix DNA-binding domain"/>
    <property type="match status" value="1"/>
</dbReference>
<sequence>MAELAKLTATVAHLEQIVHDDGLCDRLHEGLVADAQLRHRVEEALRRANLRLQGAGSISESLATTGFDLAIAHIGCQLNIWTTLVIQAPTAVEADALAATAGVDGALMLRLLRYGAAHDMVKQVDRTTFRASKGTERLAKPSVKDAILVSVDMLAPMALSFPAYLESIKRAEPDDPNNTAWTFSIGKGQDMFAYMAARPLYADAFNRHMTFLQENTVPWLHNFPLEQYMDVNKTEDRRVQFCDVAGGNGHQALNVVQKYPTLEGRVVVQDRPDMTFTQHTGVEHVSFDLFQPNPTKGARVYYLRHILHDWPDEQGRTILTHLRAVMENDSVIIVNEMVIRDVDTRHYSTSFDISMAMGFAAKERTDHEWSALFTSAGLKRVDLVEYDPRGMSLQVLTPQ</sequence>
<name>A0A6A6CKE2_ZASCE</name>
<protein>
    <recommendedName>
        <fullName evidence="4">O-methyltransferase C-terminal domain-containing protein</fullName>
    </recommendedName>
</protein>
<evidence type="ECO:0000259" key="4">
    <source>
        <dbReference type="Pfam" id="PF00891"/>
    </source>
</evidence>
<dbReference type="PROSITE" id="PS51683">
    <property type="entry name" value="SAM_OMT_II"/>
    <property type="match status" value="1"/>
</dbReference>
<feature type="domain" description="O-methyltransferase C-terminal" evidence="4">
    <location>
        <begin position="240"/>
        <end position="378"/>
    </location>
</feature>
<evidence type="ECO:0000256" key="2">
    <source>
        <dbReference type="ARBA" id="ARBA00022679"/>
    </source>
</evidence>
<keyword evidence="3" id="KW-0949">S-adenosyl-L-methionine</keyword>
<reference evidence="5" key="1">
    <citation type="journal article" date="2020" name="Stud. Mycol.">
        <title>101 Dothideomycetes genomes: a test case for predicting lifestyles and emergence of pathogens.</title>
        <authorList>
            <person name="Haridas S."/>
            <person name="Albert R."/>
            <person name="Binder M."/>
            <person name="Bloem J."/>
            <person name="Labutti K."/>
            <person name="Salamov A."/>
            <person name="Andreopoulos B."/>
            <person name="Baker S."/>
            <person name="Barry K."/>
            <person name="Bills G."/>
            <person name="Bluhm B."/>
            <person name="Cannon C."/>
            <person name="Castanera R."/>
            <person name="Culley D."/>
            <person name="Daum C."/>
            <person name="Ezra D."/>
            <person name="Gonzalez J."/>
            <person name="Henrissat B."/>
            <person name="Kuo A."/>
            <person name="Liang C."/>
            <person name="Lipzen A."/>
            <person name="Lutzoni F."/>
            <person name="Magnuson J."/>
            <person name="Mondo S."/>
            <person name="Nolan M."/>
            <person name="Ohm R."/>
            <person name="Pangilinan J."/>
            <person name="Park H.-J."/>
            <person name="Ramirez L."/>
            <person name="Alfaro M."/>
            <person name="Sun H."/>
            <person name="Tritt A."/>
            <person name="Yoshinaga Y."/>
            <person name="Zwiers L.-H."/>
            <person name="Turgeon B."/>
            <person name="Goodwin S."/>
            <person name="Spatafora J."/>
            <person name="Crous P."/>
            <person name="Grigoriev I."/>
        </authorList>
    </citation>
    <scope>NUCLEOTIDE SEQUENCE</scope>
    <source>
        <strain evidence="5">ATCC 36951</strain>
    </source>
</reference>
<dbReference type="EMBL" id="ML993592">
    <property type="protein sequence ID" value="KAF2167694.1"/>
    <property type="molecule type" value="Genomic_DNA"/>
</dbReference>
<gene>
    <name evidence="5" type="ORF">M409DRAFT_53677</name>
</gene>
<dbReference type="Pfam" id="PF00891">
    <property type="entry name" value="Methyltransf_2"/>
    <property type="match status" value="1"/>
</dbReference>
<keyword evidence="2" id="KW-0808">Transferase</keyword>
<keyword evidence="6" id="KW-1185">Reference proteome</keyword>
<dbReference type="Gene3D" id="3.40.50.150">
    <property type="entry name" value="Vaccinia Virus protein VP39"/>
    <property type="match status" value="1"/>
</dbReference>
<accession>A0A6A6CKE2</accession>
<evidence type="ECO:0000256" key="1">
    <source>
        <dbReference type="ARBA" id="ARBA00022603"/>
    </source>
</evidence>
<organism evidence="5 6">
    <name type="scientific">Zasmidium cellare ATCC 36951</name>
    <dbReference type="NCBI Taxonomy" id="1080233"/>
    <lineage>
        <taxon>Eukaryota</taxon>
        <taxon>Fungi</taxon>
        <taxon>Dikarya</taxon>
        <taxon>Ascomycota</taxon>
        <taxon>Pezizomycotina</taxon>
        <taxon>Dothideomycetes</taxon>
        <taxon>Dothideomycetidae</taxon>
        <taxon>Mycosphaerellales</taxon>
        <taxon>Mycosphaerellaceae</taxon>
        <taxon>Zasmidium</taxon>
    </lineage>
</organism>
<dbReference type="InterPro" id="IPR036388">
    <property type="entry name" value="WH-like_DNA-bd_sf"/>
</dbReference>
<dbReference type="AlphaFoldDB" id="A0A6A6CKE2"/>
<proteinExistence type="predicted"/>
<dbReference type="RefSeq" id="XP_033668583.1">
    <property type="nucleotide sequence ID" value="XM_033812438.1"/>
</dbReference>
<dbReference type="OrthoDB" id="2410195at2759"/>
<dbReference type="GeneID" id="54565710"/>
<dbReference type="InterPro" id="IPR029063">
    <property type="entry name" value="SAM-dependent_MTases_sf"/>
</dbReference>
<dbReference type="SUPFAM" id="SSF53335">
    <property type="entry name" value="S-adenosyl-L-methionine-dependent methyltransferases"/>
    <property type="match status" value="1"/>
</dbReference>
<evidence type="ECO:0000313" key="5">
    <source>
        <dbReference type="EMBL" id="KAF2167694.1"/>
    </source>
</evidence>
<evidence type="ECO:0000256" key="3">
    <source>
        <dbReference type="ARBA" id="ARBA00022691"/>
    </source>
</evidence>
<dbReference type="InterPro" id="IPR016461">
    <property type="entry name" value="COMT-like"/>
</dbReference>
<keyword evidence="1" id="KW-0489">Methyltransferase</keyword>
<dbReference type="Proteomes" id="UP000799537">
    <property type="component" value="Unassembled WGS sequence"/>
</dbReference>
<dbReference type="GO" id="GO:0032259">
    <property type="term" value="P:methylation"/>
    <property type="evidence" value="ECO:0007669"/>
    <property type="project" value="UniProtKB-KW"/>
</dbReference>
<dbReference type="GO" id="GO:0008171">
    <property type="term" value="F:O-methyltransferase activity"/>
    <property type="evidence" value="ECO:0007669"/>
    <property type="project" value="InterPro"/>
</dbReference>